<evidence type="ECO:0000256" key="1">
    <source>
        <dbReference type="ARBA" id="ARBA00004370"/>
    </source>
</evidence>
<name>A0AAD9KMQ4_RIDPI</name>
<dbReference type="InterPro" id="IPR019427">
    <property type="entry name" value="7TM_GPCR_serpentine_rcpt_Srw"/>
</dbReference>
<feature type="transmembrane region" description="Helical" evidence="6">
    <location>
        <begin position="170"/>
        <end position="189"/>
    </location>
</feature>
<evidence type="ECO:0000256" key="2">
    <source>
        <dbReference type="ARBA" id="ARBA00022692"/>
    </source>
</evidence>
<evidence type="ECO:0000256" key="5">
    <source>
        <dbReference type="SAM" id="MobiDB-lite"/>
    </source>
</evidence>
<keyword evidence="4 6" id="KW-0472">Membrane</keyword>
<sequence length="399" mass="45777">MTSAYIIVNNTGDVDTDIVTLPSTMTTTTQHYPLLSEFSKEYASYHGYIAAIVCLWGIVANIANIVVLTRKNMLSSTNMILTWLAVADLLTMTSYFPVSIHFYILKPPALTFPSSFSRNWIEFMLFHINFSVVCHTIAIWLTIMLATFRYLFICYSAYSMTLCSMQRAKWAIIIVYAVTTVMFIPNYLLTTIKEENVTTSHNAANQSVSPQTYYKFVESKLAATTWNTVNYWIHAFLVKLIPCILLTVLTILLLLAMHRANRRRMRLKSQGRKDESERAHEHNRTTRMLLAVVALFLISELPQGILTLCTIFITGFFNDVYWPLGDLLDIMALLNNSINFILYCIMSRQFRNTFTHIFCQCCPKKRPGWLKKKPIKASQPSPVKEKWRTTTSDVTNTPV</sequence>
<feature type="transmembrane region" description="Helical" evidence="6">
    <location>
        <begin position="80"/>
        <end position="105"/>
    </location>
</feature>
<feature type="region of interest" description="Disordered" evidence="5">
    <location>
        <begin position="372"/>
        <end position="399"/>
    </location>
</feature>
<dbReference type="AlphaFoldDB" id="A0AAD9KMQ4"/>
<dbReference type="GO" id="GO:0005886">
    <property type="term" value="C:plasma membrane"/>
    <property type="evidence" value="ECO:0007669"/>
    <property type="project" value="TreeGrafter"/>
</dbReference>
<feature type="transmembrane region" description="Helical" evidence="6">
    <location>
        <begin position="45"/>
        <end position="68"/>
    </location>
</feature>
<accession>A0AAD9KMQ4</accession>
<dbReference type="InterPro" id="IPR000276">
    <property type="entry name" value="GPCR_Rhodpsn"/>
</dbReference>
<comment type="subcellular location">
    <subcellularLocation>
        <location evidence="1">Membrane</location>
    </subcellularLocation>
</comment>
<dbReference type="SUPFAM" id="SSF81321">
    <property type="entry name" value="Family A G protein-coupled receptor-like"/>
    <property type="match status" value="1"/>
</dbReference>
<comment type="caution">
    <text evidence="8">The sequence shown here is derived from an EMBL/GenBank/DDBJ whole genome shotgun (WGS) entry which is preliminary data.</text>
</comment>
<dbReference type="GO" id="GO:0008528">
    <property type="term" value="F:G protein-coupled peptide receptor activity"/>
    <property type="evidence" value="ECO:0007669"/>
    <property type="project" value="InterPro"/>
</dbReference>
<reference evidence="8" key="1">
    <citation type="journal article" date="2023" name="Mol. Biol. Evol.">
        <title>Third-Generation Sequencing Reveals the Adaptive Role of the Epigenome in Three Deep-Sea Polychaetes.</title>
        <authorList>
            <person name="Perez M."/>
            <person name="Aroh O."/>
            <person name="Sun Y."/>
            <person name="Lan Y."/>
            <person name="Juniper S.K."/>
            <person name="Young C.R."/>
            <person name="Angers B."/>
            <person name="Qian P.Y."/>
        </authorList>
    </citation>
    <scope>NUCLEOTIDE SEQUENCE</scope>
    <source>
        <strain evidence="8">R07B-5</strain>
    </source>
</reference>
<dbReference type="Gene3D" id="1.20.1070.10">
    <property type="entry name" value="Rhodopsin 7-helix transmembrane proteins"/>
    <property type="match status" value="1"/>
</dbReference>
<dbReference type="PANTHER" id="PTHR46273">
    <property type="entry name" value="MYOSUPPRESSIN RECEPTOR 1, ISOFORM B-RELATED"/>
    <property type="match status" value="1"/>
</dbReference>
<evidence type="ECO:0000256" key="3">
    <source>
        <dbReference type="ARBA" id="ARBA00022989"/>
    </source>
</evidence>
<dbReference type="PROSITE" id="PS50262">
    <property type="entry name" value="G_PROTEIN_RECEP_F1_2"/>
    <property type="match status" value="1"/>
</dbReference>
<feature type="domain" description="G-protein coupled receptors family 1 profile" evidence="7">
    <location>
        <begin position="60"/>
        <end position="343"/>
    </location>
</feature>
<dbReference type="CDD" id="cd14978">
    <property type="entry name" value="7tmA_FMRFamide_R-like"/>
    <property type="match status" value="1"/>
</dbReference>
<feature type="transmembrane region" description="Helical" evidence="6">
    <location>
        <begin position="231"/>
        <end position="256"/>
    </location>
</feature>
<keyword evidence="9" id="KW-1185">Reference proteome</keyword>
<keyword evidence="2 6" id="KW-0812">Transmembrane</keyword>
<dbReference type="Pfam" id="PF10324">
    <property type="entry name" value="7TM_GPCR_Srw"/>
    <property type="match status" value="1"/>
</dbReference>
<evidence type="ECO:0000313" key="9">
    <source>
        <dbReference type="Proteomes" id="UP001209878"/>
    </source>
</evidence>
<proteinExistence type="predicted"/>
<dbReference type="PANTHER" id="PTHR46273:SF4">
    <property type="entry name" value="AT19640P"/>
    <property type="match status" value="1"/>
</dbReference>
<dbReference type="PRINTS" id="PR00237">
    <property type="entry name" value="GPCRRHODOPSN"/>
</dbReference>
<organism evidence="8 9">
    <name type="scientific">Ridgeia piscesae</name>
    <name type="common">Tubeworm</name>
    <dbReference type="NCBI Taxonomy" id="27915"/>
    <lineage>
        <taxon>Eukaryota</taxon>
        <taxon>Metazoa</taxon>
        <taxon>Spiralia</taxon>
        <taxon>Lophotrochozoa</taxon>
        <taxon>Annelida</taxon>
        <taxon>Polychaeta</taxon>
        <taxon>Sedentaria</taxon>
        <taxon>Canalipalpata</taxon>
        <taxon>Sabellida</taxon>
        <taxon>Siboglinidae</taxon>
        <taxon>Ridgeia</taxon>
    </lineage>
</organism>
<dbReference type="Proteomes" id="UP001209878">
    <property type="component" value="Unassembled WGS sequence"/>
</dbReference>
<dbReference type="InterPro" id="IPR053219">
    <property type="entry name" value="GPCR_Dmsr-1"/>
</dbReference>
<keyword evidence="3 6" id="KW-1133">Transmembrane helix</keyword>
<evidence type="ECO:0000256" key="6">
    <source>
        <dbReference type="SAM" id="Phobius"/>
    </source>
</evidence>
<evidence type="ECO:0000256" key="4">
    <source>
        <dbReference type="ARBA" id="ARBA00023136"/>
    </source>
</evidence>
<dbReference type="InterPro" id="IPR017452">
    <property type="entry name" value="GPCR_Rhodpsn_7TM"/>
</dbReference>
<feature type="compositionally biased region" description="Polar residues" evidence="5">
    <location>
        <begin position="389"/>
        <end position="399"/>
    </location>
</feature>
<feature type="transmembrane region" description="Helical" evidence="6">
    <location>
        <begin position="125"/>
        <end position="158"/>
    </location>
</feature>
<feature type="transmembrane region" description="Helical" evidence="6">
    <location>
        <begin position="327"/>
        <end position="346"/>
    </location>
</feature>
<gene>
    <name evidence="8" type="ORF">NP493_840g01016</name>
</gene>
<evidence type="ECO:0000313" key="8">
    <source>
        <dbReference type="EMBL" id="KAK2173969.1"/>
    </source>
</evidence>
<protein>
    <recommendedName>
        <fullName evidence="7">G-protein coupled receptors family 1 profile domain-containing protein</fullName>
    </recommendedName>
</protein>
<feature type="transmembrane region" description="Helical" evidence="6">
    <location>
        <begin position="288"/>
        <end position="315"/>
    </location>
</feature>
<evidence type="ECO:0000259" key="7">
    <source>
        <dbReference type="PROSITE" id="PS50262"/>
    </source>
</evidence>
<dbReference type="EMBL" id="JAODUO010000839">
    <property type="protein sequence ID" value="KAK2173969.1"/>
    <property type="molecule type" value="Genomic_DNA"/>
</dbReference>